<dbReference type="Proteomes" id="UP001237642">
    <property type="component" value="Unassembled WGS sequence"/>
</dbReference>
<dbReference type="PANTHER" id="PTHR48213">
    <property type="entry name" value="VID27-LIKE PROTEIN"/>
    <property type="match status" value="1"/>
</dbReference>
<sequence length="275" mass="30908">MAIRSAYIITEEQDGFVAVDFDFINAYDEVDRHDLTAWEFVDQVDADVDYCSEENDDVSESVESDVSSEYRAETIVGEDVESLPELSMLPEYVVSEDEYGGRSDDVSKSVDFAGECLSDGIAGEVAKSVPETIISPEYSENTVGEGAKSVANSIISPEYFEDTIAAENAKSAQNWSLLPESMTERIDDYSVSVPVFRSRDEKYCYEDEDVEEDDYDLDDELVPYYVNGKLGRERMRKLGKRSCTKSVKTKRLTYNYNKAGCFRGKHGLGLKHSLM</sequence>
<reference evidence="1" key="2">
    <citation type="submission" date="2023-05" db="EMBL/GenBank/DDBJ databases">
        <authorList>
            <person name="Schelkunov M.I."/>
        </authorList>
    </citation>
    <scope>NUCLEOTIDE SEQUENCE</scope>
    <source>
        <strain evidence="1">Hsosn_3</strain>
        <tissue evidence="1">Leaf</tissue>
    </source>
</reference>
<evidence type="ECO:0000313" key="1">
    <source>
        <dbReference type="EMBL" id="KAK1352258.1"/>
    </source>
</evidence>
<gene>
    <name evidence="1" type="ORF">POM88_053522</name>
</gene>
<accession>A0AAD8GQH2</accession>
<protein>
    <submittedName>
        <fullName evidence="1">Uncharacterized protein</fullName>
    </submittedName>
</protein>
<evidence type="ECO:0000313" key="2">
    <source>
        <dbReference type="Proteomes" id="UP001237642"/>
    </source>
</evidence>
<dbReference type="PANTHER" id="PTHR48213:SF1">
    <property type="entry name" value="PROSTATIC SPERMINE-BINDING-LIKE PROTEIN"/>
    <property type="match status" value="1"/>
</dbReference>
<comment type="caution">
    <text evidence="1">The sequence shown here is derived from an EMBL/GenBank/DDBJ whole genome shotgun (WGS) entry which is preliminary data.</text>
</comment>
<dbReference type="AlphaFoldDB" id="A0AAD8GQH2"/>
<organism evidence="1 2">
    <name type="scientific">Heracleum sosnowskyi</name>
    <dbReference type="NCBI Taxonomy" id="360622"/>
    <lineage>
        <taxon>Eukaryota</taxon>
        <taxon>Viridiplantae</taxon>
        <taxon>Streptophyta</taxon>
        <taxon>Embryophyta</taxon>
        <taxon>Tracheophyta</taxon>
        <taxon>Spermatophyta</taxon>
        <taxon>Magnoliopsida</taxon>
        <taxon>eudicotyledons</taxon>
        <taxon>Gunneridae</taxon>
        <taxon>Pentapetalae</taxon>
        <taxon>asterids</taxon>
        <taxon>campanulids</taxon>
        <taxon>Apiales</taxon>
        <taxon>Apiaceae</taxon>
        <taxon>Apioideae</taxon>
        <taxon>apioid superclade</taxon>
        <taxon>Tordylieae</taxon>
        <taxon>Tordyliinae</taxon>
        <taxon>Heracleum</taxon>
    </lineage>
</organism>
<reference evidence="1" key="1">
    <citation type="submission" date="2023-02" db="EMBL/GenBank/DDBJ databases">
        <title>Genome of toxic invasive species Heracleum sosnowskyi carries increased number of genes despite the absence of recent whole-genome duplications.</title>
        <authorList>
            <person name="Schelkunov M."/>
            <person name="Shtratnikova V."/>
            <person name="Makarenko M."/>
            <person name="Klepikova A."/>
            <person name="Omelchenko D."/>
            <person name="Novikova G."/>
            <person name="Obukhova E."/>
            <person name="Bogdanov V."/>
            <person name="Penin A."/>
            <person name="Logacheva M."/>
        </authorList>
    </citation>
    <scope>NUCLEOTIDE SEQUENCE</scope>
    <source>
        <strain evidence="1">Hsosn_3</strain>
        <tissue evidence="1">Leaf</tissue>
    </source>
</reference>
<name>A0AAD8GQH2_9APIA</name>
<dbReference type="EMBL" id="JAUIZM010000018">
    <property type="protein sequence ID" value="KAK1352258.1"/>
    <property type="molecule type" value="Genomic_DNA"/>
</dbReference>
<proteinExistence type="predicted"/>
<keyword evidence="2" id="KW-1185">Reference proteome</keyword>